<protein>
    <submittedName>
        <fullName evidence="3">Uncharacterized protein</fullName>
    </submittedName>
</protein>
<sequence>MEVKRMDAFEKKKREEEAELINLRYEVDSAKRQIASLHSMLSAKNREAAGLREQLIERDVLLKEAAGCIGDALALCREQLSQLDRESRLYMSYEMEWQAINARLSRMKDQLPEIPAGEEPEGRDSALETVRSRVGSRVEKTGESLRRMFEP</sequence>
<feature type="coiled-coil region" evidence="1">
    <location>
        <begin position="6"/>
        <end position="33"/>
    </location>
</feature>
<name>A0A9D2C778_9FIRM</name>
<evidence type="ECO:0000313" key="3">
    <source>
        <dbReference type="EMBL" id="HIY60760.1"/>
    </source>
</evidence>
<feature type="region of interest" description="Disordered" evidence="2">
    <location>
        <begin position="111"/>
        <end position="151"/>
    </location>
</feature>
<feature type="compositionally biased region" description="Basic and acidic residues" evidence="2">
    <location>
        <begin position="136"/>
        <end position="151"/>
    </location>
</feature>
<evidence type="ECO:0000256" key="1">
    <source>
        <dbReference type="SAM" id="Coils"/>
    </source>
</evidence>
<keyword evidence="1" id="KW-0175">Coiled coil</keyword>
<dbReference type="SUPFAM" id="SSF90257">
    <property type="entry name" value="Myosin rod fragments"/>
    <property type="match status" value="1"/>
</dbReference>
<comment type="caution">
    <text evidence="3">The sequence shown here is derived from an EMBL/GenBank/DDBJ whole genome shotgun (WGS) entry which is preliminary data.</text>
</comment>
<organism evidence="3 4">
    <name type="scientific">Candidatus Eisenbergiella pullistercoris</name>
    <dbReference type="NCBI Taxonomy" id="2838555"/>
    <lineage>
        <taxon>Bacteria</taxon>
        <taxon>Bacillati</taxon>
        <taxon>Bacillota</taxon>
        <taxon>Clostridia</taxon>
        <taxon>Lachnospirales</taxon>
        <taxon>Lachnospiraceae</taxon>
        <taxon>Eisenbergiella</taxon>
    </lineage>
</organism>
<accession>A0A9D2C778</accession>
<reference evidence="3" key="1">
    <citation type="journal article" date="2021" name="PeerJ">
        <title>Extensive microbial diversity within the chicken gut microbiome revealed by metagenomics and culture.</title>
        <authorList>
            <person name="Gilroy R."/>
            <person name="Ravi A."/>
            <person name="Getino M."/>
            <person name="Pursley I."/>
            <person name="Horton D.L."/>
            <person name="Alikhan N.F."/>
            <person name="Baker D."/>
            <person name="Gharbi K."/>
            <person name="Hall N."/>
            <person name="Watson M."/>
            <person name="Adriaenssens E.M."/>
            <person name="Foster-Nyarko E."/>
            <person name="Jarju S."/>
            <person name="Secka A."/>
            <person name="Antonio M."/>
            <person name="Oren A."/>
            <person name="Chaudhuri R.R."/>
            <person name="La Ragione R."/>
            <person name="Hildebrand F."/>
            <person name="Pallen M.J."/>
        </authorList>
    </citation>
    <scope>NUCLEOTIDE SEQUENCE</scope>
    <source>
        <strain evidence="3">ChiSxjej3B15-24422</strain>
    </source>
</reference>
<dbReference type="AlphaFoldDB" id="A0A9D2C778"/>
<reference evidence="3" key="2">
    <citation type="submission" date="2021-04" db="EMBL/GenBank/DDBJ databases">
        <authorList>
            <person name="Gilroy R."/>
        </authorList>
    </citation>
    <scope>NUCLEOTIDE SEQUENCE</scope>
    <source>
        <strain evidence="3">ChiSxjej3B15-24422</strain>
    </source>
</reference>
<gene>
    <name evidence="3" type="ORF">H9831_08795</name>
</gene>
<proteinExistence type="predicted"/>
<evidence type="ECO:0000256" key="2">
    <source>
        <dbReference type="SAM" id="MobiDB-lite"/>
    </source>
</evidence>
<dbReference type="Proteomes" id="UP000824007">
    <property type="component" value="Unassembled WGS sequence"/>
</dbReference>
<dbReference type="EMBL" id="DXDD01000106">
    <property type="protein sequence ID" value="HIY60760.1"/>
    <property type="molecule type" value="Genomic_DNA"/>
</dbReference>
<evidence type="ECO:0000313" key="4">
    <source>
        <dbReference type="Proteomes" id="UP000824007"/>
    </source>
</evidence>